<dbReference type="Proteomes" id="UP000028487">
    <property type="component" value="Unassembled WGS sequence"/>
</dbReference>
<accession>A0A077NUI8</accession>
<gene>
    <name evidence="4" type="ORF">XBFM1_2740016</name>
</gene>
<reference evidence="4" key="1">
    <citation type="submission" date="2013-07" db="EMBL/GenBank/DDBJ databases">
        <title>Sub-species coevolution in mutualistic symbiosis.</title>
        <authorList>
            <person name="Murfin K."/>
            <person name="Klassen J."/>
            <person name="Lee M."/>
            <person name="Forst S."/>
            <person name="Stock P."/>
            <person name="Goodrich-Blair H."/>
        </authorList>
    </citation>
    <scope>NUCLEOTIDE SEQUENCE [LARGE SCALE GENOMIC DNA]</scope>
    <source>
        <strain evidence="4">Feltiae Moldova</strain>
    </source>
</reference>
<dbReference type="PANTHER" id="PTHR30629">
    <property type="entry name" value="PROPHAGE INTEGRASE"/>
    <property type="match status" value="1"/>
</dbReference>
<dbReference type="InterPro" id="IPR050808">
    <property type="entry name" value="Phage_Integrase"/>
</dbReference>
<dbReference type="GO" id="GO:0015074">
    <property type="term" value="P:DNA integration"/>
    <property type="evidence" value="ECO:0007669"/>
    <property type="project" value="UniProtKB-KW"/>
</dbReference>
<dbReference type="InterPro" id="IPR025166">
    <property type="entry name" value="Integrase_DNA_bind_dom"/>
</dbReference>
<evidence type="ECO:0000313" key="4">
    <source>
        <dbReference type="EMBL" id="CDH02575.1"/>
    </source>
</evidence>
<evidence type="ECO:0000256" key="2">
    <source>
        <dbReference type="ARBA" id="ARBA00022908"/>
    </source>
</evidence>
<dbReference type="Gene3D" id="3.30.160.390">
    <property type="entry name" value="Integrase, DNA-binding domain"/>
    <property type="match status" value="1"/>
</dbReference>
<dbReference type="AlphaFoldDB" id="A0A077NUI8"/>
<dbReference type="Pfam" id="PF13356">
    <property type="entry name" value="Arm-DNA-bind_3"/>
    <property type="match status" value="1"/>
</dbReference>
<dbReference type="RefSeq" id="WP_080718387.1">
    <property type="nucleotide sequence ID" value="NZ_CAWLWD010000233.1"/>
</dbReference>
<keyword evidence="2" id="KW-0229">DNA integration</keyword>
<sequence length="59" mass="7123">MPLTDTKIKNAKPKDKPYSLPDGNGLYLEIRPTGAKFWRYRFWLHEFLFSHSFHFPILR</sequence>
<organism evidence="4">
    <name type="scientific">Xenorhabdus bovienii str. feltiae Moldova</name>
    <dbReference type="NCBI Taxonomy" id="1398200"/>
    <lineage>
        <taxon>Bacteria</taxon>
        <taxon>Pseudomonadati</taxon>
        <taxon>Pseudomonadota</taxon>
        <taxon>Gammaproteobacteria</taxon>
        <taxon>Enterobacterales</taxon>
        <taxon>Morganellaceae</taxon>
        <taxon>Xenorhabdus</taxon>
    </lineage>
</organism>
<evidence type="ECO:0000259" key="3">
    <source>
        <dbReference type="Pfam" id="PF13356"/>
    </source>
</evidence>
<protein>
    <recommendedName>
        <fullName evidence="3">Integrase DNA-binding domain-containing protein</fullName>
    </recommendedName>
</protein>
<dbReference type="InterPro" id="IPR038488">
    <property type="entry name" value="Integrase_DNA-bd_sf"/>
</dbReference>
<name>A0A077NUI8_XENBV</name>
<comment type="similarity">
    <text evidence="1">Belongs to the 'phage' integrase family.</text>
</comment>
<comment type="caution">
    <text evidence="4">The sequence shown here is derived from an EMBL/GenBank/DDBJ whole genome shotgun (WGS) entry which is preliminary data.</text>
</comment>
<dbReference type="HOGENOM" id="CLU_027562_45_8_6"/>
<dbReference type="EMBL" id="CBSV010000195">
    <property type="protein sequence ID" value="CDH02575.1"/>
    <property type="molecule type" value="Genomic_DNA"/>
</dbReference>
<proteinExistence type="inferred from homology"/>
<dbReference type="PANTHER" id="PTHR30629:SF2">
    <property type="entry name" value="PROPHAGE INTEGRASE INTS-RELATED"/>
    <property type="match status" value="1"/>
</dbReference>
<evidence type="ECO:0000256" key="1">
    <source>
        <dbReference type="ARBA" id="ARBA00008857"/>
    </source>
</evidence>
<feature type="domain" description="Integrase DNA-binding" evidence="3">
    <location>
        <begin position="3"/>
        <end position="43"/>
    </location>
</feature>